<dbReference type="Pfam" id="PF04305">
    <property type="entry name" value="DUF455"/>
    <property type="match status" value="1"/>
</dbReference>
<protein>
    <submittedName>
        <fullName evidence="2">Uncharacterized protein</fullName>
    </submittedName>
</protein>
<reference evidence="2" key="1">
    <citation type="journal article" date="2019" name="Plant J.">
        <title>Chlorella vulgaris genome assembly and annotation reveals the molecular basis for metabolic acclimation to high light conditions.</title>
        <authorList>
            <person name="Cecchin M."/>
            <person name="Marcolungo L."/>
            <person name="Rossato M."/>
            <person name="Girolomoni L."/>
            <person name="Cosentino E."/>
            <person name="Cuine S."/>
            <person name="Li-Beisson Y."/>
            <person name="Delledonne M."/>
            <person name="Ballottari M."/>
        </authorList>
    </citation>
    <scope>NUCLEOTIDE SEQUENCE</scope>
    <source>
        <strain evidence="2">211/11P</strain>
    </source>
</reference>
<proteinExistence type="predicted"/>
<dbReference type="OrthoDB" id="426882at2759"/>
<comment type="caution">
    <text evidence="2">The sequence shown here is derived from an EMBL/GenBank/DDBJ whole genome shotgun (WGS) entry which is preliminary data.</text>
</comment>
<dbReference type="PANTHER" id="PTHR42782">
    <property type="entry name" value="SI:CH73-314G15.3"/>
    <property type="match status" value="1"/>
</dbReference>
<reference evidence="2" key="2">
    <citation type="submission" date="2020-11" db="EMBL/GenBank/DDBJ databases">
        <authorList>
            <person name="Cecchin M."/>
            <person name="Marcolungo L."/>
            <person name="Rossato M."/>
            <person name="Girolomoni L."/>
            <person name="Cosentino E."/>
            <person name="Cuine S."/>
            <person name="Li-Beisson Y."/>
            <person name="Delledonne M."/>
            <person name="Ballottari M."/>
        </authorList>
    </citation>
    <scope>NUCLEOTIDE SEQUENCE</scope>
    <source>
        <strain evidence="2">211/11P</strain>
        <tissue evidence="2">Whole cell</tissue>
    </source>
</reference>
<feature type="compositionally biased region" description="Pro residues" evidence="1">
    <location>
        <begin position="70"/>
        <end position="86"/>
    </location>
</feature>
<gene>
    <name evidence="2" type="ORF">D9Q98_000876</name>
</gene>
<evidence type="ECO:0000313" key="3">
    <source>
        <dbReference type="Proteomes" id="UP001055712"/>
    </source>
</evidence>
<dbReference type="InterPro" id="IPR009078">
    <property type="entry name" value="Ferritin-like_SF"/>
</dbReference>
<dbReference type="SUPFAM" id="SSF47240">
    <property type="entry name" value="Ferritin-like"/>
    <property type="match status" value="1"/>
</dbReference>
<dbReference type="CDD" id="cd00657">
    <property type="entry name" value="Ferritin_like"/>
    <property type="match status" value="1"/>
</dbReference>
<accession>A0A9D4Z2Q6</accession>
<keyword evidence="3" id="KW-1185">Reference proteome</keyword>
<sequence length="350" mass="36980">MPAPAAAGAAAASAAAAAAVAAAPLPASLAECGRAVLLTADPHTKAALSLAAWTAYTSGLLPVGTAEPLEGPPARPAKPELVPPRQVPSMEKAPLPKPVYQLHNLTHVELNAVDLAWDTVVRFSSCGLPEAFFADFARVAADESRHLSWCLQRLDELGYHYGCMVSHDLLWEGCQLSQHDLGARLAIVPMSQEARGLDAGDRLFKRLVGMGDNRTAAIVKQIATEERAHVAVGIAWFSAICDALGMETASTYQRLLLELCPRLLKGPFDDGERQAVGLERELYSTAMWDPALQQAAAEAIAAAERGHPPAKLGSPTAVAPLDDVGKLQQLASRLADMLDIEMAAARQGAP</sequence>
<dbReference type="PANTHER" id="PTHR42782:SF4">
    <property type="entry name" value="DUF455 DOMAIN-CONTAINING PROTEIN"/>
    <property type="match status" value="1"/>
</dbReference>
<dbReference type="AlphaFoldDB" id="A0A9D4Z2Q6"/>
<feature type="region of interest" description="Disordered" evidence="1">
    <location>
        <begin position="67"/>
        <end position="87"/>
    </location>
</feature>
<name>A0A9D4Z2Q6_CHLVU</name>
<dbReference type="EMBL" id="SIDB01000001">
    <property type="protein sequence ID" value="KAI3438446.1"/>
    <property type="molecule type" value="Genomic_DNA"/>
</dbReference>
<organism evidence="2 3">
    <name type="scientific">Chlorella vulgaris</name>
    <name type="common">Green alga</name>
    <dbReference type="NCBI Taxonomy" id="3077"/>
    <lineage>
        <taxon>Eukaryota</taxon>
        <taxon>Viridiplantae</taxon>
        <taxon>Chlorophyta</taxon>
        <taxon>core chlorophytes</taxon>
        <taxon>Trebouxiophyceae</taxon>
        <taxon>Chlorellales</taxon>
        <taxon>Chlorellaceae</taxon>
        <taxon>Chlorella clade</taxon>
        <taxon>Chlorella</taxon>
    </lineage>
</organism>
<dbReference type="Proteomes" id="UP001055712">
    <property type="component" value="Unassembled WGS sequence"/>
</dbReference>
<evidence type="ECO:0000313" key="2">
    <source>
        <dbReference type="EMBL" id="KAI3438446.1"/>
    </source>
</evidence>
<dbReference type="InterPro" id="IPR007402">
    <property type="entry name" value="DUF455"/>
</dbReference>
<evidence type="ECO:0000256" key="1">
    <source>
        <dbReference type="SAM" id="MobiDB-lite"/>
    </source>
</evidence>